<dbReference type="SUPFAM" id="SSF82199">
    <property type="entry name" value="SET domain"/>
    <property type="match status" value="1"/>
</dbReference>
<dbReference type="EMBL" id="MHPU01000016">
    <property type="protein sequence ID" value="OGZ88820.1"/>
    <property type="molecule type" value="Genomic_DNA"/>
</dbReference>
<evidence type="ECO:0000313" key="2">
    <source>
        <dbReference type="EMBL" id="OGZ88820.1"/>
    </source>
</evidence>
<dbReference type="CDD" id="cd08161">
    <property type="entry name" value="SET"/>
    <property type="match status" value="1"/>
</dbReference>
<dbReference type="Pfam" id="PF00856">
    <property type="entry name" value="SET"/>
    <property type="match status" value="1"/>
</dbReference>
<feature type="domain" description="SET" evidence="1">
    <location>
        <begin position="15"/>
        <end position="131"/>
    </location>
</feature>
<protein>
    <recommendedName>
        <fullName evidence="1">SET domain-containing protein</fullName>
    </recommendedName>
</protein>
<dbReference type="InterPro" id="IPR046341">
    <property type="entry name" value="SET_dom_sf"/>
</dbReference>
<sequence length="136" mass="15824">MQKAKQDILKNLENTYCRIRTSKINGVGVFAIKDIPKGINPFNKAKAQGWQKFKISELRFLDKEVFKMVEAFFTIQKDNTIYIPKGGLNEMNISYIMNDSFKPNVKMAKDEVNFITLRKINKGEELTVSYETYLEK</sequence>
<gene>
    <name evidence="2" type="ORF">A2561_05015</name>
</gene>
<reference evidence="2 3" key="1">
    <citation type="journal article" date="2016" name="Nat. Commun.">
        <title>Thousands of microbial genomes shed light on interconnected biogeochemical processes in an aquifer system.</title>
        <authorList>
            <person name="Anantharaman K."/>
            <person name="Brown C.T."/>
            <person name="Hug L.A."/>
            <person name="Sharon I."/>
            <person name="Castelle C.J."/>
            <person name="Probst A.J."/>
            <person name="Thomas B.C."/>
            <person name="Singh A."/>
            <person name="Wilkins M.J."/>
            <person name="Karaoz U."/>
            <person name="Brodie E.L."/>
            <person name="Williams K.H."/>
            <person name="Hubbard S.S."/>
            <person name="Banfield J.F."/>
        </authorList>
    </citation>
    <scope>NUCLEOTIDE SEQUENCE [LARGE SCALE GENOMIC DNA]</scope>
</reference>
<organism evidence="2 3">
    <name type="scientific">Candidatus Staskawiczbacteria bacterium RIFOXYD1_FULL_32_13</name>
    <dbReference type="NCBI Taxonomy" id="1802234"/>
    <lineage>
        <taxon>Bacteria</taxon>
        <taxon>Candidatus Staskawicziibacteriota</taxon>
    </lineage>
</organism>
<evidence type="ECO:0000313" key="3">
    <source>
        <dbReference type="Proteomes" id="UP000178935"/>
    </source>
</evidence>
<accession>A0A1G2JRB7</accession>
<dbReference type="PROSITE" id="PS50280">
    <property type="entry name" value="SET"/>
    <property type="match status" value="1"/>
</dbReference>
<dbReference type="AlphaFoldDB" id="A0A1G2JRB7"/>
<comment type="caution">
    <text evidence="2">The sequence shown here is derived from an EMBL/GenBank/DDBJ whole genome shotgun (WGS) entry which is preliminary data.</text>
</comment>
<name>A0A1G2JRB7_9BACT</name>
<evidence type="ECO:0000259" key="1">
    <source>
        <dbReference type="PROSITE" id="PS50280"/>
    </source>
</evidence>
<dbReference type="Proteomes" id="UP000178935">
    <property type="component" value="Unassembled WGS sequence"/>
</dbReference>
<proteinExistence type="predicted"/>
<dbReference type="Gene3D" id="2.170.270.10">
    <property type="entry name" value="SET domain"/>
    <property type="match status" value="1"/>
</dbReference>
<dbReference type="InterPro" id="IPR001214">
    <property type="entry name" value="SET_dom"/>
</dbReference>